<evidence type="ECO:0000313" key="2">
    <source>
        <dbReference type="Proteomes" id="UP000314294"/>
    </source>
</evidence>
<accession>A0A4Z2GIJ5</accession>
<evidence type="ECO:0000313" key="1">
    <source>
        <dbReference type="EMBL" id="TNN53327.1"/>
    </source>
</evidence>
<proteinExistence type="predicted"/>
<comment type="caution">
    <text evidence="1">The sequence shown here is derived from an EMBL/GenBank/DDBJ whole genome shotgun (WGS) entry which is preliminary data.</text>
</comment>
<keyword evidence="2" id="KW-1185">Reference proteome</keyword>
<protein>
    <submittedName>
        <fullName evidence="1">Uncharacterized protein</fullName>
    </submittedName>
</protein>
<gene>
    <name evidence="1" type="ORF">EYF80_036481</name>
</gene>
<name>A0A4Z2GIJ5_9TELE</name>
<dbReference type="EMBL" id="SRLO01000519">
    <property type="protein sequence ID" value="TNN53327.1"/>
    <property type="molecule type" value="Genomic_DNA"/>
</dbReference>
<dbReference type="Proteomes" id="UP000314294">
    <property type="component" value="Unassembled WGS sequence"/>
</dbReference>
<reference evidence="1 2" key="1">
    <citation type="submission" date="2019-03" db="EMBL/GenBank/DDBJ databases">
        <title>First draft genome of Liparis tanakae, snailfish: a comprehensive survey of snailfish specific genes.</title>
        <authorList>
            <person name="Kim W."/>
            <person name="Song I."/>
            <person name="Jeong J.-H."/>
            <person name="Kim D."/>
            <person name="Kim S."/>
            <person name="Ryu S."/>
            <person name="Song J.Y."/>
            <person name="Lee S.K."/>
        </authorList>
    </citation>
    <scope>NUCLEOTIDE SEQUENCE [LARGE SCALE GENOMIC DNA]</scope>
    <source>
        <tissue evidence="1">Muscle</tissue>
    </source>
</reference>
<organism evidence="1 2">
    <name type="scientific">Liparis tanakae</name>
    <name type="common">Tanaka's snailfish</name>
    <dbReference type="NCBI Taxonomy" id="230148"/>
    <lineage>
        <taxon>Eukaryota</taxon>
        <taxon>Metazoa</taxon>
        <taxon>Chordata</taxon>
        <taxon>Craniata</taxon>
        <taxon>Vertebrata</taxon>
        <taxon>Euteleostomi</taxon>
        <taxon>Actinopterygii</taxon>
        <taxon>Neopterygii</taxon>
        <taxon>Teleostei</taxon>
        <taxon>Neoteleostei</taxon>
        <taxon>Acanthomorphata</taxon>
        <taxon>Eupercaria</taxon>
        <taxon>Perciformes</taxon>
        <taxon>Cottioidei</taxon>
        <taxon>Cottales</taxon>
        <taxon>Liparidae</taxon>
        <taxon>Liparis</taxon>
    </lineage>
</organism>
<sequence length="80" mass="8746">MQVSLSLDLQPVGLVTELQPGVAQAVQLRMFWRVLATGLLERLSSCCSMSWNKLLRSCFCSLISLQPSDSSCALDILSSI</sequence>
<dbReference type="AlphaFoldDB" id="A0A4Z2GIJ5"/>